<dbReference type="InterPro" id="IPR001647">
    <property type="entry name" value="HTH_TetR"/>
</dbReference>
<protein>
    <submittedName>
        <fullName evidence="6">HTH-type transcriptional regulator RutR</fullName>
    </submittedName>
</protein>
<dbReference type="GO" id="GO:0000976">
    <property type="term" value="F:transcription cis-regulatory region binding"/>
    <property type="evidence" value="ECO:0007669"/>
    <property type="project" value="TreeGrafter"/>
</dbReference>
<accession>A0A485LYP2</accession>
<dbReference type="PROSITE" id="PS50977">
    <property type="entry name" value="HTH_TETR_2"/>
    <property type="match status" value="1"/>
</dbReference>
<organism evidence="6">
    <name type="scientific">anaerobic digester metagenome</name>
    <dbReference type="NCBI Taxonomy" id="1263854"/>
    <lineage>
        <taxon>unclassified sequences</taxon>
        <taxon>metagenomes</taxon>
        <taxon>ecological metagenomes</taxon>
    </lineage>
</organism>
<dbReference type="InterPro" id="IPR036271">
    <property type="entry name" value="Tet_transcr_reg_TetR-rel_C_sf"/>
</dbReference>
<dbReference type="Pfam" id="PF00440">
    <property type="entry name" value="TetR_N"/>
    <property type="match status" value="1"/>
</dbReference>
<gene>
    <name evidence="6" type="primary">rutR</name>
    <name evidence="6" type="ORF">SCFA_240001</name>
</gene>
<evidence type="ECO:0000259" key="5">
    <source>
        <dbReference type="PROSITE" id="PS50977"/>
    </source>
</evidence>
<feature type="domain" description="HTH tetR-type" evidence="5">
    <location>
        <begin position="21"/>
        <end position="81"/>
    </location>
</feature>
<dbReference type="Gene3D" id="1.10.10.60">
    <property type="entry name" value="Homeodomain-like"/>
    <property type="match status" value="1"/>
</dbReference>
<dbReference type="GO" id="GO:0003700">
    <property type="term" value="F:DNA-binding transcription factor activity"/>
    <property type="evidence" value="ECO:0007669"/>
    <property type="project" value="TreeGrafter"/>
</dbReference>
<keyword evidence="1" id="KW-0805">Transcription regulation</keyword>
<sequence length="213" mass="24862">MQNEYLARSRKQPSRREREKARQRRDMLEAALILFSEKGYHNVTMHEIASKAEFAIGTLYKFFKNKEDLYKALILEKTDAFHAAIAEAIEEYDDELDRLRNYLKVKGEIFRAHVPVIRLYFSEKYGEGFNLMAELNEQIRQRHEEFLKILAGVFESGMRKNRFRKIAPPHTLAVALDGISTVFLFRRLEEPGDQTLPEDPDAILDILLKGLAE</sequence>
<evidence type="ECO:0000256" key="3">
    <source>
        <dbReference type="ARBA" id="ARBA00023163"/>
    </source>
</evidence>
<keyword evidence="3" id="KW-0804">Transcription</keyword>
<name>A0A485LYP2_9ZZZZ</name>
<feature type="region of interest" description="Disordered" evidence="4">
    <location>
        <begin position="1"/>
        <end position="22"/>
    </location>
</feature>
<dbReference type="PRINTS" id="PR00455">
    <property type="entry name" value="HTHTETR"/>
</dbReference>
<dbReference type="SUPFAM" id="SSF48498">
    <property type="entry name" value="Tetracyclin repressor-like, C-terminal domain"/>
    <property type="match status" value="1"/>
</dbReference>
<dbReference type="InterPro" id="IPR050109">
    <property type="entry name" value="HTH-type_TetR-like_transc_reg"/>
</dbReference>
<reference evidence="6" key="1">
    <citation type="submission" date="2019-03" db="EMBL/GenBank/DDBJ databases">
        <authorList>
            <person name="Hao L."/>
        </authorList>
    </citation>
    <scope>NUCLEOTIDE SEQUENCE</scope>
</reference>
<keyword evidence="2" id="KW-0238">DNA-binding</keyword>
<dbReference type="PANTHER" id="PTHR30055:SF234">
    <property type="entry name" value="HTH-TYPE TRANSCRIPTIONAL REGULATOR BETI"/>
    <property type="match status" value="1"/>
</dbReference>
<evidence type="ECO:0000256" key="2">
    <source>
        <dbReference type="ARBA" id="ARBA00023125"/>
    </source>
</evidence>
<dbReference type="Gene3D" id="1.10.357.10">
    <property type="entry name" value="Tetracycline Repressor, domain 2"/>
    <property type="match status" value="1"/>
</dbReference>
<proteinExistence type="predicted"/>
<dbReference type="PANTHER" id="PTHR30055">
    <property type="entry name" value="HTH-TYPE TRANSCRIPTIONAL REGULATOR RUTR"/>
    <property type="match status" value="1"/>
</dbReference>
<evidence type="ECO:0000256" key="4">
    <source>
        <dbReference type="SAM" id="MobiDB-lite"/>
    </source>
</evidence>
<evidence type="ECO:0000256" key="1">
    <source>
        <dbReference type="ARBA" id="ARBA00023015"/>
    </source>
</evidence>
<evidence type="ECO:0000313" key="6">
    <source>
        <dbReference type="EMBL" id="VFU14028.1"/>
    </source>
</evidence>
<dbReference type="EMBL" id="CAADRM010000086">
    <property type="protein sequence ID" value="VFU14028.1"/>
    <property type="molecule type" value="Genomic_DNA"/>
</dbReference>
<dbReference type="SUPFAM" id="SSF46689">
    <property type="entry name" value="Homeodomain-like"/>
    <property type="match status" value="1"/>
</dbReference>
<dbReference type="InterPro" id="IPR009057">
    <property type="entry name" value="Homeodomain-like_sf"/>
</dbReference>
<dbReference type="AlphaFoldDB" id="A0A485LYP2"/>